<organism evidence="1 2">
    <name type="scientific">Kozakia baliensis</name>
    <dbReference type="NCBI Taxonomy" id="153496"/>
    <lineage>
        <taxon>Bacteria</taxon>
        <taxon>Pseudomonadati</taxon>
        <taxon>Pseudomonadota</taxon>
        <taxon>Alphaproteobacteria</taxon>
        <taxon>Acetobacterales</taxon>
        <taxon>Acetobacteraceae</taxon>
        <taxon>Kozakia</taxon>
    </lineage>
</organism>
<dbReference type="KEGG" id="kba:A0U89_06980"/>
<protein>
    <submittedName>
        <fullName evidence="1">Uncharacterized protein</fullName>
    </submittedName>
</protein>
<name>A0A1D8UTE0_9PROT</name>
<evidence type="ECO:0000313" key="2">
    <source>
        <dbReference type="Proteomes" id="UP000179145"/>
    </source>
</evidence>
<accession>A0A1D8UTE0</accession>
<keyword evidence="2" id="KW-1185">Reference proteome</keyword>
<dbReference type="EMBL" id="CP014674">
    <property type="protein sequence ID" value="AOX16921.1"/>
    <property type="molecule type" value="Genomic_DNA"/>
</dbReference>
<dbReference type="InterPro" id="IPR019596">
    <property type="entry name" value="Phage_Mu_GpM_tail_tub"/>
</dbReference>
<evidence type="ECO:0000313" key="1">
    <source>
        <dbReference type="EMBL" id="AOX16921.1"/>
    </source>
</evidence>
<dbReference type="STRING" id="153496.A0U89_06980"/>
<dbReference type="Proteomes" id="UP000179145">
    <property type="component" value="Chromosome"/>
</dbReference>
<sequence>MRRAGVTAGFINGVAYDITEARYSPSRVVRETLKGLNGIHGYSELPQQGRITMTIRDAAGMTVADFNDMSSVSVQLQLANGKAVSGDGMWVTEAIEVSAAEATFEVSLEGVDLTEATS</sequence>
<dbReference type="Pfam" id="PF10618">
    <property type="entry name" value="Tail_tube"/>
    <property type="match status" value="1"/>
</dbReference>
<dbReference type="AlphaFoldDB" id="A0A1D8UTE0"/>
<gene>
    <name evidence="1" type="ORF">A0U89_06980</name>
</gene>
<proteinExistence type="predicted"/>
<reference evidence="1 2" key="1">
    <citation type="journal article" date="2016" name="Microb. Cell Fact.">
        <title>Dissection of exopolysaccharide biosynthesis in Kozakia baliensis.</title>
        <authorList>
            <person name="Brandt J.U."/>
            <person name="Jakob F."/>
            <person name="Behr J."/>
            <person name="Geissler A.J."/>
            <person name="Vogel R.F."/>
        </authorList>
    </citation>
    <scope>NUCLEOTIDE SEQUENCE [LARGE SCALE GENOMIC DNA]</scope>
    <source>
        <strain evidence="1 2">DSM 14400</strain>
    </source>
</reference>